<protein>
    <submittedName>
        <fullName evidence="1">Uncharacterized protein</fullName>
    </submittedName>
</protein>
<accession>M3XQL6</accession>
<dbReference type="GO" id="GO:0023051">
    <property type="term" value="P:regulation of signaling"/>
    <property type="evidence" value="ECO:0007669"/>
    <property type="project" value="TreeGrafter"/>
</dbReference>
<name>M3XQL6_MUSPF</name>
<dbReference type="SUPFAM" id="SSF48065">
    <property type="entry name" value="DBL homology domain (DH-domain)"/>
    <property type="match status" value="1"/>
</dbReference>
<dbReference type="HOGENOM" id="CLU_2605434_0_0_1"/>
<dbReference type="Gene3D" id="1.20.900.10">
    <property type="entry name" value="Dbl homology (DH) domain"/>
    <property type="match status" value="1"/>
</dbReference>
<dbReference type="PANTHER" id="PTHR22829">
    <property type="entry name" value="DEP DOMAIN PROTEIN"/>
    <property type="match status" value="1"/>
</dbReference>
<dbReference type="EMBL" id="AEYP01076507">
    <property type="status" value="NOT_ANNOTATED_CDS"/>
    <property type="molecule type" value="Genomic_DNA"/>
</dbReference>
<dbReference type="GeneTree" id="ENSGT00940000155894"/>
<dbReference type="PANTHER" id="PTHR22829:SF1">
    <property type="entry name" value="PHOSPHATIDYLINOSITOL 3,4,5-TRISPHOSPHATE-DEPENDENT RAC EXCHANGER 2 PROTEIN"/>
    <property type="match status" value="1"/>
</dbReference>
<dbReference type="Ensembl" id="ENSMPUT00000001394.1">
    <property type="protein sequence ID" value="ENSMPUP00000001366.1"/>
    <property type="gene ID" value="ENSMPUG00000001378.1"/>
</dbReference>
<organism evidence="1">
    <name type="scientific">Mustela putorius furo</name>
    <name type="common">European domestic ferret</name>
    <name type="synonym">Mustela furo</name>
    <dbReference type="NCBI Taxonomy" id="9669"/>
    <lineage>
        <taxon>Eukaryota</taxon>
        <taxon>Metazoa</taxon>
        <taxon>Chordata</taxon>
        <taxon>Craniata</taxon>
        <taxon>Vertebrata</taxon>
        <taxon>Euteleostomi</taxon>
        <taxon>Mammalia</taxon>
        <taxon>Eutheria</taxon>
        <taxon>Laurasiatheria</taxon>
        <taxon>Carnivora</taxon>
        <taxon>Caniformia</taxon>
        <taxon>Musteloidea</taxon>
        <taxon>Mustelidae</taxon>
        <taxon>Mustelinae</taxon>
        <taxon>Mustela</taxon>
    </lineage>
</organism>
<dbReference type="eggNOG" id="KOG3519">
    <property type="taxonomic scope" value="Eukaryota"/>
</dbReference>
<proteinExistence type="predicted"/>
<dbReference type="InParanoid" id="M3XQL6"/>
<dbReference type="InterPro" id="IPR051832">
    <property type="entry name" value="mTOR-Rac_regulators"/>
</dbReference>
<sequence length="79" mass="9354">MYKQELLKWTPRKHSDHTAVIEALQAMKVVYSNINEAKRQIEKLEVLEEWQSHIEGWELLQTLEDHLRDDTLAPVTKIS</sequence>
<dbReference type="GO" id="GO:0005096">
    <property type="term" value="F:GTPase activator activity"/>
    <property type="evidence" value="ECO:0007669"/>
    <property type="project" value="TreeGrafter"/>
</dbReference>
<dbReference type="EMBL" id="AEYP01076506">
    <property type="status" value="NOT_ANNOTATED_CDS"/>
    <property type="molecule type" value="Genomic_DNA"/>
</dbReference>
<dbReference type="InterPro" id="IPR035899">
    <property type="entry name" value="DBL_dom_sf"/>
</dbReference>
<dbReference type="AlphaFoldDB" id="M3XQL6"/>
<dbReference type="GO" id="GO:0005085">
    <property type="term" value="F:guanyl-nucleotide exchange factor activity"/>
    <property type="evidence" value="ECO:0007669"/>
    <property type="project" value="TreeGrafter"/>
</dbReference>
<dbReference type="GO" id="GO:0005886">
    <property type="term" value="C:plasma membrane"/>
    <property type="evidence" value="ECO:0007669"/>
    <property type="project" value="TreeGrafter"/>
</dbReference>
<reference evidence="1" key="1">
    <citation type="submission" date="2024-06" db="UniProtKB">
        <authorList>
            <consortium name="Ensembl"/>
        </authorList>
    </citation>
    <scope>IDENTIFICATION</scope>
</reference>
<dbReference type="GO" id="GO:0007186">
    <property type="term" value="P:G protein-coupled receptor signaling pathway"/>
    <property type="evidence" value="ECO:0007669"/>
    <property type="project" value="TreeGrafter"/>
</dbReference>
<dbReference type="STRING" id="9669.ENSMPUP00000001366"/>
<evidence type="ECO:0000313" key="1">
    <source>
        <dbReference type="Ensembl" id="ENSMPUP00000001366.1"/>
    </source>
</evidence>